<dbReference type="InterPro" id="IPR035979">
    <property type="entry name" value="RBD_domain_sf"/>
</dbReference>
<evidence type="ECO:0000256" key="8">
    <source>
        <dbReference type="SAM" id="MobiDB-lite"/>
    </source>
</evidence>
<dbReference type="InterPro" id="IPR056276">
    <property type="entry name" value="AtC3H46-like_PABC-like"/>
</dbReference>
<sequence>MTAKERRGFNMDVYEATRVVMARIQSLDVENAAKIMGYVLIQEQGDKEMIRLAFASDALLHSVVLKARGDLGLTGPPLPSASPSFFSPRGNQNSSLFSSLAGVPFPTSFAPPPAFSRSGRSSDELRGFNELLSSHGGVAAGDPTIDEFQLQDHLSFLSDPATSDRSHPIDNKSSASGDLSYPDVLCRSSSGGIAWVPFPYRVGWEVNVNHHRRSWSATDLPLRSYSATGGIGCKPCPYYSRGYCKEGSACRFLHGLPEDTITAAAQSQRISGASQLTASAFPYSPIVNRAAAAAAAAALLRIPIERSDLAAMVNPGSRQIYLTFPSDSTFTEEDVSNYFSIYGPVQVVRIPYQQKRMFGFVTFSYPETVKLILAKGNPHFVCDARVLVKPYKEKGKVLDKYRHSYFFLISLAHKCGILFNMHAVCSSWSRLNSFRKQQQGERGDFYGCTTPTGIESRGDPYDLQLLGARVLYNSGSQELLRRKLEEELQAIELQREIKLQARRLMSLQLHDLKNRSLCSSPPASINFPTSAAPACISIPTVDSSRNGSCSSSSQEHSPIGGAELKLNTSNYFSSNAVNSADQNEDSSVDQSIDHNLPNSPFASPTKLSIINAADPFTLEADMASYKSCFSPMKRLSSSSGAIGMIQKPWASASFCKGEGVTTSNQAVTQRTNTTSYSCLSKPQKQRNKQTEDKQYSHQGNKVISGELSKKKCTPQESNGGAIPAAFGHFLSSLVVTNI</sequence>
<comment type="caution">
    <text evidence="11">The sequence shown here is derived from an EMBL/GenBank/DDBJ whole genome shotgun (WGS) entry which is preliminary data.</text>
</comment>
<dbReference type="GO" id="GO:0003677">
    <property type="term" value="F:DNA binding"/>
    <property type="evidence" value="ECO:0007669"/>
    <property type="project" value="UniProtKB-KW"/>
</dbReference>
<evidence type="ECO:0000256" key="1">
    <source>
        <dbReference type="ARBA" id="ARBA00022723"/>
    </source>
</evidence>
<keyword evidence="3 7" id="KW-0862">Zinc</keyword>
<dbReference type="InterPro" id="IPR000504">
    <property type="entry name" value="RRM_dom"/>
</dbReference>
<evidence type="ECO:0000256" key="7">
    <source>
        <dbReference type="PROSITE-ProRule" id="PRU00723"/>
    </source>
</evidence>
<feature type="domain" description="RRM" evidence="9">
    <location>
        <begin position="318"/>
        <end position="394"/>
    </location>
</feature>
<dbReference type="InterPro" id="IPR034365">
    <property type="entry name" value="AtC3H46-like_RRM"/>
</dbReference>
<evidence type="ECO:0000256" key="5">
    <source>
        <dbReference type="ARBA" id="ARBA00023125"/>
    </source>
</evidence>
<evidence type="ECO:0000313" key="11">
    <source>
        <dbReference type="EMBL" id="KAG6490129.1"/>
    </source>
</evidence>
<dbReference type="Pfam" id="PF00642">
    <property type="entry name" value="zf-CCCH"/>
    <property type="match status" value="1"/>
</dbReference>
<accession>A0A8J5KR05</accession>
<evidence type="ECO:0000256" key="4">
    <source>
        <dbReference type="ARBA" id="ARBA00022884"/>
    </source>
</evidence>
<name>A0A8J5KR05_ZINOF</name>
<dbReference type="InterPro" id="IPR012677">
    <property type="entry name" value="Nucleotide-bd_a/b_plait_sf"/>
</dbReference>
<keyword evidence="12" id="KW-1185">Reference proteome</keyword>
<evidence type="ECO:0000259" key="9">
    <source>
        <dbReference type="PROSITE" id="PS50102"/>
    </source>
</evidence>
<dbReference type="GO" id="GO:0003723">
    <property type="term" value="F:RNA binding"/>
    <property type="evidence" value="ECO:0007669"/>
    <property type="project" value="UniProtKB-UniRule"/>
</dbReference>
<dbReference type="PROSITE" id="PS50102">
    <property type="entry name" value="RRM"/>
    <property type="match status" value="1"/>
</dbReference>
<dbReference type="FunFam" id="3.30.70.330:FF:000678">
    <property type="entry name" value="zinc finger CCCH domain-containing protein 53-like isoform X2"/>
    <property type="match status" value="1"/>
</dbReference>
<evidence type="ECO:0000256" key="2">
    <source>
        <dbReference type="ARBA" id="ARBA00022771"/>
    </source>
</evidence>
<keyword evidence="5" id="KW-0238">DNA-binding</keyword>
<dbReference type="SMART" id="SM00356">
    <property type="entry name" value="ZnF_C3H1"/>
    <property type="match status" value="1"/>
</dbReference>
<dbReference type="Pfam" id="PF00076">
    <property type="entry name" value="RRM_1"/>
    <property type="match status" value="1"/>
</dbReference>
<dbReference type="AlphaFoldDB" id="A0A8J5KR05"/>
<dbReference type="Proteomes" id="UP000734854">
    <property type="component" value="Unassembled WGS sequence"/>
</dbReference>
<dbReference type="CDD" id="cd12458">
    <property type="entry name" value="RRM_AtC3H46_like"/>
    <property type="match status" value="1"/>
</dbReference>
<keyword evidence="2 7" id="KW-0863">Zinc-finger</keyword>
<keyword evidence="4 6" id="KW-0694">RNA-binding</keyword>
<dbReference type="SUPFAM" id="SSF54928">
    <property type="entry name" value="RNA-binding domain, RBD"/>
    <property type="match status" value="1"/>
</dbReference>
<evidence type="ECO:0000256" key="6">
    <source>
        <dbReference type="PROSITE-ProRule" id="PRU00176"/>
    </source>
</evidence>
<dbReference type="Gene3D" id="3.30.70.330">
    <property type="match status" value="1"/>
</dbReference>
<dbReference type="PROSITE" id="PS50103">
    <property type="entry name" value="ZF_C3H1"/>
    <property type="match status" value="1"/>
</dbReference>
<dbReference type="Gene3D" id="4.10.1000.10">
    <property type="entry name" value="Zinc finger, CCCH-type"/>
    <property type="match status" value="1"/>
</dbReference>
<dbReference type="PANTHER" id="PTHR24009">
    <property type="entry name" value="RNA-BINDING (RRM/RBD/RNP MOTIFS)"/>
    <property type="match status" value="1"/>
</dbReference>
<feature type="compositionally biased region" description="Polar residues" evidence="8">
    <location>
        <begin position="671"/>
        <end position="682"/>
    </location>
</feature>
<feature type="domain" description="C3H1-type" evidence="10">
    <location>
        <begin position="235"/>
        <end position="257"/>
    </location>
</feature>
<dbReference type="EMBL" id="JACMSC010000014">
    <property type="protein sequence ID" value="KAG6490129.1"/>
    <property type="molecule type" value="Genomic_DNA"/>
</dbReference>
<dbReference type="InterPro" id="IPR000571">
    <property type="entry name" value="Znf_CCCH"/>
</dbReference>
<feature type="region of interest" description="Disordered" evidence="8">
    <location>
        <begin position="671"/>
        <end position="700"/>
    </location>
</feature>
<proteinExistence type="predicted"/>
<organism evidence="11 12">
    <name type="scientific">Zingiber officinale</name>
    <name type="common">Ginger</name>
    <name type="synonym">Amomum zingiber</name>
    <dbReference type="NCBI Taxonomy" id="94328"/>
    <lineage>
        <taxon>Eukaryota</taxon>
        <taxon>Viridiplantae</taxon>
        <taxon>Streptophyta</taxon>
        <taxon>Embryophyta</taxon>
        <taxon>Tracheophyta</taxon>
        <taxon>Spermatophyta</taxon>
        <taxon>Magnoliopsida</taxon>
        <taxon>Liliopsida</taxon>
        <taxon>Zingiberales</taxon>
        <taxon>Zingiberaceae</taxon>
        <taxon>Zingiber</taxon>
    </lineage>
</organism>
<reference evidence="11 12" key="1">
    <citation type="submission" date="2020-08" db="EMBL/GenBank/DDBJ databases">
        <title>Plant Genome Project.</title>
        <authorList>
            <person name="Zhang R.-G."/>
        </authorList>
    </citation>
    <scope>NUCLEOTIDE SEQUENCE [LARGE SCALE GENOMIC DNA]</scope>
    <source>
        <tissue evidence="11">Rhizome</tissue>
    </source>
</reference>
<dbReference type="PANTHER" id="PTHR24009:SF3">
    <property type="entry name" value="RNA-BINDING (RRM_RBD_RNP MOTIFS) FAMILY PROTEIN-RELATED"/>
    <property type="match status" value="1"/>
</dbReference>
<dbReference type="Pfam" id="PF23182">
    <property type="entry name" value="PABC_AtC3H46"/>
    <property type="match status" value="1"/>
</dbReference>
<dbReference type="SMART" id="SM00360">
    <property type="entry name" value="RRM"/>
    <property type="match status" value="1"/>
</dbReference>
<evidence type="ECO:0000259" key="10">
    <source>
        <dbReference type="PROSITE" id="PS50103"/>
    </source>
</evidence>
<protein>
    <submittedName>
        <fullName evidence="11">Uncharacterized protein</fullName>
    </submittedName>
</protein>
<dbReference type="GO" id="GO:0008270">
    <property type="term" value="F:zinc ion binding"/>
    <property type="evidence" value="ECO:0007669"/>
    <property type="project" value="UniProtKB-KW"/>
</dbReference>
<evidence type="ECO:0000256" key="3">
    <source>
        <dbReference type="ARBA" id="ARBA00022833"/>
    </source>
</evidence>
<feature type="zinc finger region" description="C3H1-type" evidence="7">
    <location>
        <begin position="235"/>
        <end position="257"/>
    </location>
</feature>
<evidence type="ECO:0000313" key="12">
    <source>
        <dbReference type="Proteomes" id="UP000734854"/>
    </source>
</evidence>
<gene>
    <name evidence="11" type="ORF">ZIOFF_051412</name>
</gene>
<keyword evidence="1 7" id="KW-0479">Metal-binding</keyword>